<dbReference type="InterPro" id="IPR045860">
    <property type="entry name" value="Snake_toxin-like_sf"/>
</dbReference>
<dbReference type="Proteomes" id="UP000515150">
    <property type="component" value="Chromosome 9"/>
</dbReference>
<keyword evidence="1" id="KW-0732">Signal</keyword>
<proteinExistence type="predicted"/>
<dbReference type="GeneID" id="129604667"/>
<dbReference type="OrthoDB" id="9624109at2759"/>
<dbReference type="Gene3D" id="2.10.60.10">
    <property type="entry name" value="CD59"/>
    <property type="match status" value="1"/>
</dbReference>
<dbReference type="AlphaFoldDB" id="A0A9W2Y1F1"/>
<evidence type="ECO:0000313" key="3">
    <source>
        <dbReference type="RefSeq" id="XP_055368006.1"/>
    </source>
</evidence>
<feature type="signal peptide" evidence="1">
    <location>
        <begin position="1"/>
        <end position="22"/>
    </location>
</feature>
<feature type="chain" id="PRO_5040739934" evidence="1">
    <location>
        <begin position="23"/>
        <end position="101"/>
    </location>
</feature>
<protein>
    <submittedName>
        <fullName evidence="3">CD59 glycoprotein-like</fullName>
    </submittedName>
</protein>
<evidence type="ECO:0000313" key="2">
    <source>
        <dbReference type="Proteomes" id="UP000515150"/>
    </source>
</evidence>
<sequence length="101" mass="10683">MQLRGVLTVLLLSLCIAHGLRCYSCVTTDPKNCTNIKTCAAELDRCSSTSVNGFLTKTCMTSSLCVGPIFCCEADLCNGARSIGTSVALLLVTSAIIKIFI</sequence>
<organism evidence="2 3">
    <name type="scientific">Betta splendens</name>
    <name type="common">Siamese fighting fish</name>
    <dbReference type="NCBI Taxonomy" id="158456"/>
    <lineage>
        <taxon>Eukaryota</taxon>
        <taxon>Metazoa</taxon>
        <taxon>Chordata</taxon>
        <taxon>Craniata</taxon>
        <taxon>Vertebrata</taxon>
        <taxon>Euteleostomi</taxon>
        <taxon>Actinopterygii</taxon>
        <taxon>Neopterygii</taxon>
        <taxon>Teleostei</taxon>
        <taxon>Neoteleostei</taxon>
        <taxon>Acanthomorphata</taxon>
        <taxon>Anabantaria</taxon>
        <taxon>Anabantiformes</taxon>
        <taxon>Anabantoidei</taxon>
        <taxon>Osphronemidae</taxon>
        <taxon>Betta</taxon>
    </lineage>
</organism>
<keyword evidence="2" id="KW-1185">Reference proteome</keyword>
<name>A0A9W2Y1F1_BETSP</name>
<accession>A0A9W2Y1F1</accession>
<gene>
    <name evidence="3" type="primary">LOC129604667</name>
</gene>
<dbReference type="SUPFAM" id="SSF57302">
    <property type="entry name" value="Snake toxin-like"/>
    <property type="match status" value="1"/>
</dbReference>
<reference evidence="3" key="1">
    <citation type="submission" date="2025-08" db="UniProtKB">
        <authorList>
            <consortium name="RefSeq"/>
        </authorList>
    </citation>
    <scope>IDENTIFICATION</scope>
</reference>
<evidence type="ECO:0000256" key="1">
    <source>
        <dbReference type="SAM" id="SignalP"/>
    </source>
</evidence>
<dbReference type="RefSeq" id="XP_055368006.1">
    <property type="nucleotide sequence ID" value="XM_055512031.1"/>
</dbReference>
<dbReference type="KEGG" id="bspl:129604667"/>